<proteinExistence type="evidence at transcript level"/>
<keyword evidence="4" id="KW-0472">Membrane</keyword>
<evidence type="ECO:0000256" key="3">
    <source>
        <dbReference type="ARBA" id="ARBA00022679"/>
    </source>
</evidence>
<keyword evidence="2" id="KW-0328">Glycosyltransferase</keyword>
<feature type="signal peptide" evidence="5">
    <location>
        <begin position="1"/>
        <end position="24"/>
    </location>
</feature>
<sequence>MYLPLLLILTFTFTGSWVTTPAKGARILAVETIGGKSHWNFMSAILRALVDNGHNVTVFTPFLDGNRENYTEFDTSLGSEKILDGQIEELMNKFGDPIKIIGQMSTMSRMLCNVVYENSKMKEILANPRSDDFDIVIIEPILSDCVSYLGAKLNLPLIYVMPIPTMGIMERYFTGDMSNPAVVSFNLAHFGIPKTFVQRAKNCAYLVYCTAILKFDEFRNRLTEPQEYDLYAPIPPSLIFVNRHFTIEPASPIQSNVVEIGGIHLKAPRKLPKDILEFIEQSPNGVVYFTFGSTVKMASLPEHIKKAFIESLAQIPHRVLIKYEDELEPMPRNVMTKKWLPQRDILVHPKVKLFISHGGISGLYEAIDGGVPVLGFGLFGDQPKNIDNLVNAGMAISMDIWSVTKENFLKNVLELLNNKKYTENAKTASRIFKDRSILPTNSVVYWTEYVLRHKGAPHLKSYALNLSWYQYYLLDLITLILSFIIVVFFVTYKMFKSISTYFSNYSRNNKSKSE</sequence>
<reference evidence="6" key="1">
    <citation type="submission" date="2017-07" db="EMBL/GenBank/DDBJ databases">
        <authorList>
            <person name="Sun Z.S."/>
            <person name="Albrecht U."/>
            <person name="Echele G."/>
            <person name="Lee C.C."/>
        </authorList>
    </citation>
    <scope>NUCLEOTIDE SEQUENCE</scope>
</reference>
<dbReference type="PANTHER" id="PTHR48043:SF145">
    <property type="entry name" value="FI06409P-RELATED"/>
    <property type="match status" value="1"/>
</dbReference>
<evidence type="ECO:0000256" key="4">
    <source>
        <dbReference type="SAM" id="Phobius"/>
    </source>
</evidence>
<evidence type="ECO:0000256" key="5">
    <source>
        <dbReference type="SAM" id="SignalP"/>
    </source>
</evidence>
<evidence type="ECO:0000256" key="1">
    <source>
        <dbReference type="ARBA" id="ARBA00009995"/>
    </source>
</evidence>
<dbReference type="RefSeq" id="XP_027849370.1">
    <property type="nucleotide sequence ID" value="XM_027993569.2"/>
</dbReference>
<feature type="transmembrane region" description="Helical" evidence="4">
    <location>
        <begin position="468"/>
        <end position="492"/>
    </location>
</feature>
<dbReference type="GO" id="GO:0008194">
    <property type="term" value="F:UDP-glycosyltransferase activity"/>
    <property type="evidence" value="ECO:0007669"/>
    <property type="project" value="InterPro"/>
</dbReference>
<dbReference type="InterPro" id="IPR050271">
    <property type="entry name" value="UDP-glycosyltransferase"/>
</dbReference>
<dbReference type="Pfam" id="PF00201">
    <property type="entry name" value="UDPGT"/>
    <property type="match status" value="1"/>
</dbReference>
<organism evidence="6">
    <name type="scientific">Aphis gossypii</name>
    <name type="common">Cotton aphid</name>
    <dbReference type="NCBI Taxonomy" id="80765"/>
    <lineage>
        <taxon>Eukaryota</taxon>
        <taxon>Metazoa</taxon>
        <taxon>Ecdysozoa</taxon>
        <taxon>Arthropoda</taxon>
        <taxon>Hexapoda</taxon>
        <taxon>Insecta</taxon>
        <taxon>Pterygota</taxon>
        <taxon>Neoptera</taxon>
        <taxon>Paraneoptera</taxon>
        <taxon>Hemiptera</taxon>
        <taxon>Sternorrhyncha</taxon>
        <taxon>Aphidomorpha</taxon>
        <taxon>Aphidoidea</taxon>
        <taxon>Aphididae</taxon>
        <taxon>Aphidini</taxon>
        <taxon>Aphis</taxon>
        <taxon>Aphis</taxon>
    </lineage>
</organism>
<dbReference type="CDD" id="cd03784">
    <property type="entry name" value="GT1_Gtf-like"/>
    <property type="match status" value="1"/>
</dbReference>
<dbReference type="AlphaFoldDB" id="A0A2D1GSE8"/>
<dbReference type="KEGG" id="ags:114128955"/>
<dbReference type="OrthoDB" id="5835829at2759"/>
<dbReference type="EMBL" id="MF471414">
    <property type="protein sequence ID" value="ATN96020.1"/>
    <property type="molecule type" value="mRNA"/>
</dbReference>
<evidence type="ECO:0000256" key="2">
    <source>
        <dbReference type="ARBA" id="ARBA00022676"/>
    </source>
</evidence>
<comment type="similarity">
    <text evidence="1">Belongs to the UDP-glycosyltransferase family.</text>
</comment>
<feature type="chain" id="PRO_5013723023" evidence="5">
    <location>
        <begin position="25"/>
        <end position="514"/>
    </location>
</feature>
<dbReference type="GeneID" id="114128955"/>
<dbReference type="PANTHER" id="PTHR48043">
    <property type="entry name" value="EG:EG0003.4 PROTEIN-RELATED"/>
    <property type="match status" value="1"/>
</dbReference>
<keyword evidence="3 6" id="KW-0808">Transferase</keyword>
<dbReference type="Gene3D" id="3.40.50.2000">
    <property type="entry name" value="Glycogen Phosphorylase B"/>
    <property type="match status" value="2"/>
</dbReference>
<keyword evidence="4" id="KW-0812">Transmembrane</keyword>
<keyword evidence="4" id="KW-1133">Transmembrane helix</keyword>
<dbReference type="SUPFAM" id="SSF53756">
    <property type="entry name" value="UDP-Glycosyltransferase/glycogen phosphorylase"/>
    <property type="match status" value="1"/>
</dbReference>
<dbReference type="InterPro" id="IPR002213">
    <property type="entry name" value="UDP_glucos_trans"/>
</dbReference>
<dbReference type="FunFam" id="3.40.50.2000:FF:000021">
    <property type="entry name" value="UDP-glucuronosyltransferase"/>
    <property type="match status" value="1"/>
</dbReference>
<accession>A0A2D1GSE8</accession>
<evidence type="ECO:0000313" key="6">
    <source>
        <dbReference type="EMBL" id="ATN96020.1"/>
    </source>
</evidence>
<protein>
    <submittedName>
        <fullName evidence="6">UDP-glucuronosyl transferase 344B4</fullName>
    </submittedName>
</protein>
<keyword evidence="5" id="KW-0732">Signal</keyword>
<name>A0A2D1GSE8_APHGO</name>